<protein>
    <submittedName>
        <fullName evidence="2">DUF6150 family protein</fullName>
    </submittedName>
</protein>
<sequence length="114" mass="13147">MNIFVFLGLISLSLSSVDEPMVAADQDFCGVYGAIYVETDRRRADYLVFEDENEAFADMLIFKESSRVFADRQGIWYFTKNRGLADFTIYYVKEKGQQHFSVNFTDTESFAGCR</sequence>
<evidence type="ECO:0000259" key="1">
    <source>
        <dbReference type="Pfam" id="PF19647"/>
    </source>
</evidence>
<organism evidence="2 3">
    <name type="scientific">Imperialibacter roseus</name>
    <dbReference type="NCBI Taxonomy" id="1324217"/>
    <lineage>
        <taxon>Bacteria</taxon>
        <taxon>Pseudomonadati</taxon>
        <taxon>Bacteroidota</taxon>
        <taxon>Cytophagia</taxon>
        <taxon>Cytophagales</taxon>
        <taxon>Flammeovirgaceae</taxon>
        <taxon>Imperialibacter</taxon>
    </lineage>
</organism>
<evidence type="ECO:0000313" key="3">
    <source>
        <dbReference type="Proteomes" id="UP001302349"/>
    </source>
</evidence>
<feature type="domain" description="7(1) septoil knot" evidence="1">
    <location>
        <begin position="29"/>
        <end position="114"/>
    </location>
</feature>
<dbReference type="Proteomes" id="UP001302349">
    <property type="component" value="Chromosome"/>
</dbReference>
<gene>
    <name evidence="2" type="ORF">RT717_25015</name>
</gene>
<accession>A0ABZ0IQS5</accession>
<dbReference type="InterPro" id="IPR046148">
    <property type="entry name" value="Septknot"/>
</dbReference>
<dbReference type="EMBL" id="CP136051">
    <property type="protein sequence ID" value="WOK06340.1"/>
    <property type="molecule type" value="Genomic_DNA"/>
</dbReference>
<dbReference type="Pfam" id="PF19647">
    <property type="entry name" value="Septknot"/>
    <property type="match status" value="1"/>
</dbReference>
<proteinExistence type="predicted"/>
<keyword evidence="3" id="KW-1185">Reference proteome</keyword>
<name>A0ABZ0IQS5_9BACT</name>
<reference evidence="2 3" key="1">
    <citation type="journal article" date="2023" name="Microbiol. Resour. Announc.">
        <title>Complete Genome Sequence of Imperialibacter roseus strain P4T.</title>
        <authorList>
            <person name="Tizabi D.R."/>
            <person name="Bachvaroff T."/>
            <person name="Hill R.T."/>
        </authorList>
    </citation>
    <scope>NUCLEOTIDE SEQUENCE [LARGE SCALE GENOMIC DNA]</scope>
    <source>
        <strain evidence="2 3">P4T</strain>
    </source>
</reference>
<evidence type="ECO:0000313" key="2">
    <source>
        <dbReference type="EMBL" id="WOK06340.1"/>
    </source>
</evidence>
<dbReference type="RefSeq" id="WP_317489065.1">
    <property type="nucleotide sequence ID" value="NZ_CP136051.1"/>
</dbReference>